<reference evidence="2 3" key="1">
    <citation type="submission" date="2022-07" db="EMBL/GenBank/DDBJ databases">
        <authorList>
            <person name="Xamxidin M."/>
            <person name="Wu M."/>
        </authorList>
    </citation>
    <scope>NUCLEOTIDE SEQUENCE [LARGE SCALE GENOMIC DNA]</scope>
    <source>
        <strain evidence="2 3">NBRC 111650</strain>
    </source>
</reference>
<dbReference type="CDD" id="cd00063">
    <property type="entry name" value="FN3"/>
    <property type="match status" value="1"/>
</dbReference>
<dbReference type="SUPFAM" id="SSF49265">
    <property type="entry name" value="Fibronectin type III"/>
    <property type="match status" value="1"/>
</dbReference>
<dbReference type="PANTHER" id="PTHR43606">
    <property type="entry name" value="PHOSPHATASE, PUTATIVE (AFU_ORTHOLOGUE AFUA_6G08710)-RELATED"/>
    <property type="match status" value="1"/>
</dbReference>
<keyword evidence="3" id="KW-1185">Reference proteome</keyword>
<dbReference type="InterPro" id="IPR032093">
    <property type="entry name" value="PhoD_N"/>
</dbReference>
<gene>
    <name evidence="2" type="ORF">NQT62_06805</name>
</gene>
<organism evidence="2 3">
    <name type="scientific">Limnobacter humi</name>
    <dbReference type="NCBI Taxonomy" id="1778671"/>
    <lineage>
        <taxon>Bacteria</taxon>
        <taxon>Pseudomonadati</taxon>
        <taxon>Pseudomonadota</taxon>
        <taxon>Betaproteobacteria</taxon>
        <taxon>Burkholderiales</taxon>
        <taxon>Burkholderiaceae</taxon>
        <taxon>Limnobacter</taxon>
    </lineage>
</organism>
<name>A0ABT1WF65_9BURK</name>
<dbReference type="Pfam" id="PF16655">
    <property type="entry name" value="PhoD_N"/>
    <property type="match status" value="1"/>
</dbReference>
<dbReference type="InterPro" id="IPR003961">
    <property type="entry name" value="FN3_dom"/>
</dbReference>
<dbReference type="RefSeq" id="WP_256763905.1">
    <property type="nucleotide sequence ID" value="NZ_JANIGO010000002.1"/>
</dbReference>
<evidence type="ECO:0000313" key="3">
    <source>
        <dbReference type="Proteomes" id="UP001204142"/>
    </source>
</evidence>
<accession>A0ABT1WF65</accession>
<feature type="domain" description="Phospholipase D N-terminal" evidence="1">
    <location>
        <begin position="76"/>
        <end position="154"/>
    </location>
</feature>
<evidence type="ECO:0000313" key="2">
    <source>
        <dbReference type="EMBL" id="MCQ8896146.1"/>
    </source>
</evidence>
<protein>
    <submittedName>
        <fullName evidence="2">PhoD-like phosphatase N-terminal domain-containing protein</fullName>
    </submittedName>
</protein>
<comment type="caution">
    <text evidence="2">The sequence shown here is derived from an EMBL/GenBank/DDBJ whole genome shotgun (WGS) entry which is preliminary data.</text>
</comment>
<sequence length="175" mass="18697">MKRRDVLKVLAAGTLTACGGNNELIGTVGGGAGDGSSPTTPTENPVNLEFTGALPEPGQEPASFDFPLLLALPFAHGVASGDPLADRVMLWTRLTFINPPVHGVLVRWRVSTRPDMSDTVKQGKQQVIADRDWTLKVDVSGLEPATTYYYQLRAVHGMGGAWLRHCATGCRQSGV</sequence>
<dbReference type="PANTHER" id="PTHR43606:SF2">
    <property type="entry name" value="ALKALINE PHOSPHATASE FAMILY PROTEIN (AFU_ORTHOLOGUE AFUA_5G03860)"/>
    <property type="match status" value="1"/>
</dbReference>
<dbReference type="Gene3D" id="2.60.40.380">
    <property type="entry name" value="Purple acid phosphatase-like, N-terminal"/>
    <property type="match status" value="1"/>
</dbReference>
<dbReference type="EMBL" id="JANIGO010000002">
    <property type="protein sequence ID" value="MCQ8896146.1"/>
    <property type="molecule type" value="Genomic_DNA"/>
</dbReference>
<dbReference type="Proteomes" id="UP001204142">
    <property type="component" value="Unassembled WGS sequence"/>
</dbReference>
<evidence type="ECO:0000259" key="1">
    <source>
        <dbReference type="Pfam" id="PF16655"/>
    </source>
</evidence>
<dbReference type="InterPro" id="IPR036116">
    <property type="entry name" value="FN3_sf"/>
</dbReference>
<dbReference type="InterPro" id="IPR052900">
    <property type="entry name" value="Phospholipid_Metab_Enz"/>
</dbReference>
<proteinExistence type="predicted"/>